<dbReference type="Pfam" id="PF00293">
    <property type="entry name" value="NUDIX"/>
    <property type="match status" value="1"/>
</dbReference>
<evidence type="ECO:0000313" key="6">
    <source>
        <dbReference type="EMBL" id="GLL05119.1"/>
    </source>
</evidence>
<comment type="cofactor">
    <cofactor evidence="1">
        <name>Mg(2+)</name>
        <dbReference type="ChEBI" id="CHEBI:18420"/>
    </cofactor>
</comment>
<dbReference type="PRINTS" id="PR00502">
    <property type="entry name" value="NUDIXFAMILY"/>
</dbReference>
<keyword evidence="3 4" id="KW-0378">Hydrolase</keyword>
<evidence type="ECO:0000313" key="7">
    <source>
        <dbReference type="Proteomes" id="UP001143480"/>
    </source>
</evidence>
<dbReference type="Proteomes" id="UP001143480">
    <property type="component" value="Unassembled WGS sequence"/>
</dbReference>
<comment type="caution">
    <text evidence="6">The sequence shown here is derived from an EMBL/GenBank/DDBJ whole genome shotgun (WGS) entry which is preliminary data.</text>
</comment>
<dbReference type="Gene3D" id="3.90.79.10">
    <property type="entry name" value="Nucleoside Triphosphate Pyrophosphohydrolase"/>
    <property type="match status" value="1"/>
</dbReference>
<dbReference type="PROSITE" id="PS51462">
    <property type="entry name" value="NUDIX"/>
    <property type="match status" value="1"/>
</dbReference>
<dbReference type="InterPro" id="IPR020476">
    <property type="entry name" value="Nudix_hydrolase"/>
</dbReference>
<organism evidence="6 7">
    <name type="scientific">Dactylosporangium matsuzakiense</name>
    <dbReference type="NCBI Taxonomy" id="53360"/>
    <lineage>
        <taxon>Bacteria</taxon>
        <taxon>Bacillati</taxon>
        <taxon>Actinomycetota</taxon>
        <taxon>Actinomycetes</taxon>
        <taxon>Micromonosporales</taxon>
        <taxon>Micromonosporaceae</taxon>
        <taxon>Dactylosporangium</taxon>
    </lineage>
</organism>
<dbReference type="InterPro" id="IPR015797">
    <property type="entry name" value="NUDIX_hydrolase-like_dom_sf"/>
</dbReference>
<evidence type="ECO:0000256" key="2">
    <source>
        <dbReference type="ARBA" id="ARBA00005582"/>
    </source>
</evidence>
<dbReference type="InterPro" id="IPR020084">
    <property type="entry name" value="NUDIX_hydrolase_CS"/>
</dbReference>
<evidence type="ECO:0000259" key="5">
    <source>
        <dbReference type="PROSITE" id="PS51462"/>
    </source>
</evidence>
<proteinExistence type="inferred from homology"/>
<protein>
    <submittedName>
        <fullName evidence="6">MutT/NUDIX-like protein</fullName>
    </submittedName>
</protein>
<dbReference type="InterPro" id="IPR000086">
    <property type="entry name" value="NUDIX_hydrolase_dom"/>
</dbReference>
<reference evidence="6" key="2">
    <citation type="submission" date="2023-01" db="EMBL/GenBank/DDBJ databases">
        <authorList>
            <person name="Sun Q."/>
            <person name="Evtushenko L."/>
        </authorList>
    </citation>
    <scope>NUCLEOTIDE SEQUENCE</scope>
    <source>
        <strain evidence="6">VKM Ac-1321</strain>
    </source>
</reference>
<dbReference type="PANTHER" id="PTHR43046">
    <property type="entry name" value="GDP-MANNOSE MANNOSYL HYDROLASE"/>
    <property type="match status" value="1"/>
</dbReference>
<accession>A0A9W6KR38</accession>
<dbReference type="PANTHER" id="PTHR43046:SF16">
    <property type="entry name" value="ADP-RIBOSE PYROPHOSPHATASE YJHB-RELATED"/>
    <property type="match status" value="1"/>
</dbReference>
<sequence>MSSRRTDYYNDPDAPEATRIVPGAQVLVTDDDGQVLLQRRADSGNWSAPGGTMDIGETLAQTAVREVREETGLDVEITGLLGLYTDPKHVIAYSDGEVRQEFVVAFTGRVTGGELQISDESTELRWVPLDEAPSLPMHETGRLRLRHLAERRATPYLG</sequence>
<dbReference type="PROSITE" id="PS00893">
    <property type="entry name" value="NUDIX_BOX"/>
    <property type="match status" value="1"/>
</dbReference>
<name>A0A9W6KR38_9ACTN</name>
<gene>
    <name evidence="6" type="ORF">GCM10017581_068660</name>
</gene>
<dbReference type="EMBL" id="BSFP01000053">
    <property type="protein sequence ID" value="GLL05119.1"/>
    <property type="molecule type" value="Genomic_DNA"/>
</dbReference>
<comment type="similarity">
    <text evidence="2 4">Belongs to the Nudix hydrolase family.</text>
</comment>
<keyword evidence="7" id="KW-1185">Reference proteome</keyword>
<dbReference type="AlphaFoldDB" id="A0A9W6KR38"/>
<dbReference type="RefSeq" id="WP_271189796.1">
    <property type="nucleotide sequence ID" value="NZ_BSFP01000053.1"/>
</dbReference>
<evidence type="ECO:0000256" key="3">
    <source>
        <dbReference type="ARBA" id="ARBA00022801"/>
    </source>
</evidence>
<feature type="domain" description="Nudix hydrolase" evidence="5">
    <location>
        <begin position="18"/>
        <end position="149"/>
    </location>
</feature>
<evidence type="ECO:0000256" key="4">
    <source>
        <dbReference type="RuleBase" id="RU003476"/>
    </source>
</evidence>
<dbReference type="GO" id="GO:0016787">
    <property type="term" value="F:hydrolase activity"/>
    <property type="evidence" value="ECO:0007669"/>
    <property type="project" value="UniProtKB-KW"/>
</dbReference>
<evidence type="ECO:0000256" key="1">
    <source>
        <dbReference type="ARBA" id="ARBA00001946"/>
    </source>
</evidence>
<dbReference type="SUPFAM" id="SSF55811">
    <property type="entry name" value="Nudix"/>
    <property type="match status" value="1"/>
</dbReference>
<reference evidence="6" key="1">
    <citation type="journal article" date="2014" name="Int. J. Syst. Evol. Microbiol.">
        <title>Complete genome sequence of Corynebacterium casei LMG S-19264T (=DSM 44701T), isolated from a smear-ripened cheese.</title>
        <authorList>
            <consortium name="US DOE Joint Genome Institute (JGI-PGF)"/>
            <person name="Walter F."/>
            <person name="Albersmeier A."/>
            <person name="Kalinowski J."/>
            <person name="Ruckert C."/>
        </authorList>
    </citation>
    <scope>NUCLEOTIDE SEQUENCE</scope>
    <source>
        <strain evidence="6">VKM Ac-1321</strain>
    </source>
</reference>